<name>A0A1P8UZW8_9RHOB</name>
<dbReference type="EMBL" id="CP015093">
    <property type="protein sequence ID" value="APZ54896.1"/>
    <property type="molecule type" value="Genomic_DNA"/>
</dbReference>
<sequence>MQPDGHHLAEFNLGVLKYDWDDPRVKDFVDGIGRVNAIAQRSAGFVWMMDGDEMEAEQLAPEGALGGNPRLASTLSVWEDAAHLEHFVWNTVHKRFYDRKAEWYDAVDAVRLVMWWVPEGHRPTTTEAMERFRHLEAHGDSEFAFGWAHLKEAELWKTKQCGEAA</sequence>
<evidence type="ECO:0000313" key="3">
    <source>
        <dbReference type="Proteomes" id="UP000187059"/>
    </source>
</evidence>
<dbReference type="Proteomes" id="UP000187059">
    <property type="component" value="Chromosome"/>
</dbReference>
<evidence type="ECO:0000259" key="1">
    <source>
        <dbReference type="Pfam" id="PF11695"/>
    </source>
</evidence>
<dbReference type="InterPro" id="IPR021708">
    <property type="entry name" value="DUF3291"/>
</dbReference>
<gene>
    <name evidence="2" type="ORF">Ga0080574_TMP4562</name>
</gene>
<protein>
    <submittedName>
        <fullName evidence="2">Putative DUF3291 protein</fullName>
    </submittedName>
</protein>
<dbReference type="RefSeq" id="WP_076705085.1">
    <property type="nucleotide sequence ID" value="NZ_CP015093.1"/>
</dbReference>
<dbReference type="KEGG" id="paby:Ga0080574_TMP4562"/>
<dbReference type="OrthoDB" id="2376237at2"/>
<dbReference type="Pfam" id="PF11695">
    <property type="entry name" value="DUF3291"/>
    <property type="match status" value="1"/>
</dbReference>
<dbReference type="SUPFAM" id="SSF54909">
    <property type="entry name" value="Dimeric alpha+beta barrel"/>
    <property type="match status" value="1"/>
</dbReference>
<evidence type="ECO:0000313" key="2">
    <source>
        <dbReference type="EMBL" id="APZ54896.1"/>
    </source>
</evidence>
<accession>A0A1P8UZW8</accession>
<feature type="domain" description="DUF3291" evidence="1">
    <location>
        <begin position="8"/>
        <end position="148"/>
    </location>
</feature>
<keyword evidence="3" id="KW-1185">Reference proteome</keyword>
<dbReference type="AlphaFoldDB" id="A0A1P8UZW8"/>
<dbReference type="STRING" id="1250539.Ga0080574_TMP4562"/>
<proteinExistence type="predicted"/>
<reference evidence="2 3" key="1">
    <citation type="submission" date="2016-04" db="EMBL/GenBank/DDBJ databases">
        <title>Deep-sea bacteria in the southern Pacific.</title>
        <authorList>
            <person name="Tang K."/>
        </authorList>
    </citation>
    <scope>NUCLEOTIDE SEQUENCE [LARGE SCALE GENOMIC DNA]</scope>
    <source>
        <strain evidence="2 3">JLT2014</strain>
    </source>
</reference>
<organism evidence="2 3">
    <name type="scientific">Salipiger abyssi</name>
    <dbReference type="NCBI Taxonomy" id="1250539"/>
    <lineage>
        <taxon>Bacteria</taxon>
        <taxon>Pseudomonadati</taxon>
        <taxon>Pseudomonadota</taxon>
        <taxon>Alphaproteobacteria</taxon>
        <taxon>Rhodobacterales</taxon>
        <taxon>Roseobacteraceae</taxon>
        <taxon>Salipiger</taxon>
    </lineage>
</organism>
<dbReference type="InterPro" id="IPR011008">
    <property type="entry name" value="Dimeric_a/b-barrel"/>
</dbReference>